<dbReference type="SUPFAM" id="SSF56112">
    <property type="entry name" value="Protein kinase-like (PK-like)"/>
    <property type="match status" value="1"/>
</dbReference>
<dbReference type="InterPro" id="IPR008271">
    <property type="entry name" value="Ser/Thr_kinase_AS"/>
</dbReference>
<dbReference type="PROSITE" id="PS00108">
    <property type="entry name" value="PROTEIN_KINASE_ST"/>
    <property type="match status" value="1"/>
</dbReference>
<sequence>MPDAAPLEPGDPRALGQFEVVGRLGAGGQGAVFLGRPRGGGEYVAIKLLHAQMASDPSARARFTREVAAAQKVEPFCTARVLEADVHGDQPYVVSEFIDGPSLHDVIAHNGPFGKAELERLAIGTVTALAAIHEAGIVHRDFKPNNVMLASDGPRVVDFGIARTVNSQESAVTATGMVVGTPGYLAPEQLTGAPLTPAVDIFAWAATMVFAGTGQSPFEADTLPVIINRILNEEPDLSALPAGPLRDLIGRCLSKDAGLRPPAAQLLLHLLSSAGAAPAGQADSEELLNQGTRIAAQLPAPPPVPAARQAPPPHMITPPPMPMNQGGMPGMGAMGGPPTPPPMPMYQGGPGQQPPMPLRQPGPPMPGPGMPGPAYGPPKQSSGSNPGVAIGIGCGVLALIGVIVLVVLIVIGSKKDDDPTPIRPTLTYSPPTSGALGDGIIGTWKGTGYQPGTDADSRNFEPKFYLLGKSGTAMYVYPSASHITCITRLTLQSGGNGDDKLVYRETAISTNKSQCADGYVTFYNPGSSSMRWEWRSDSKQYSTTAEAYGTVTKQ</sequence>
<dbReference type="OrthoDB" id="3915799at2"/>
<evidence type="ECO:0000256" key="6">
    <source>
        <dbReference type="SAM" id="Phobius"/>
    </source>
</evidence>
<dbReference type="AlphaFoldDB" id="A0A7K0C411"/>
<dbReference type="InterPro" id="IPR011009">
    <property type="entry name" value="Kinase-like_dom_sf"/>
</dbReference>
<keyword evidence="4" id="KW-0067">ATP-binding</keyword>
<keyword evidence="6" id="KW-0472">Membrane</keyword>
<dbReference type="Pfam" id="PF00069">
    <property type="entry name" value="Pkinase"/>
    <property type="match status" value="1"/>
</dbReference>
<feature type="region of interest" description="Disordered" evidence="5">
    <location>
        <begin position="297"/>
        <end position="383"/>
    </location>
</feature>
<feature type="transmembrane region" description="Helical" evidence="6">
    <location>
        <begin position="388"/>
        <end position="411"/>
    </location>
</feature>
<gene>
    <name evidence="8" type="primary">pknD_52</name>
    <name evidence="8" type="ORF">ACRB68_62850</name>
</gene>
<dbReference type="RefSeq" id="WP_153538834.1">
    <property type="nucleotide sequence ID" value="NZ_WEGH01000004.1"/>
</dbReference>
<evidence type="ECO:0000313" key="9">
    <source>
        <dbReference type="Proteomes" id="UP000487268"/>
    </source>
</evidence>
<evidence type="ECO:0000313" key="8">
    <source>
        <dbReference type="EMBL" id="MQY08179.1"/>
    </source>
</evidence>
<dbReference type="PANTHER" id="PTHR43289">
    <property type="entry name" value="MITOGEN-ACTIVATED PROTEIN KINASE KINASE KINASE 20-RELATED"/>
    <property type="match status" value="1"/>
</dbReference>
<dbReference type="PANTHER" id="PTHR43289:SF34">
    <property type="entry name" value="SERINE_THREONINE-PROTEIN KINASE YBDM-RELATED"/>
    <property type="match status" value="1"/>
</dbReference>
<dbReference type="GO" id="GO:0005524">
    <property type="term" value="F:ATP binding"/>
    <property type="evidence" value="ECO:0007669"/>
    <property type="project" value="UniProtKB-KW"/>
</dbReference>
<name>A0A7K0C411_9ACTN</name>
<dbReference type="Proteomes" id="UP000487268">
    <property type="component" value="Unassembled WGS sequence"/>
</dbReference>
<dbReference type="Gene3D" id="3.30.200.20">
    <property type="entry name" value="Phosphorylase Kinase, domain 1"/>
    <property type="match status" value="1"/>
</dbReference>
<feature type="domain" description="Protein kinase" evidence="7">
    <location>
        <begin position="18"/>
        <end position="272"/>
    </location>
</feature>
<dbReference type="GO" id="GO:0004674">
    <property type="term" value="F:protein serine/threonine kinase activity"/>
    <property type="evidence" value="ECO:0007669"/>
    <property type="project" value="UniProtKB-EC"/>
</dbReference>
<dbReference type="EC" id="2.7.11.1" evidence="8"/>
<evidence type="ECO:0000256" key="5">
    <source>
        <dbReference type="SAM" id="MobiDB-lite"/>
    </source>
</evidence>
<organism evidence="8 9">
    <name type="scientific">Actinomadura macrotermitis</name>
    <dbReference type="NCBI Taxonomy" id="2585200"/>
    <lineage>
        <taxon>Bacteria</taxon>
        <taxon>Bacillati</taxon>
        <taxon>Actinomycetota</taxon>
        <taxon>Actinomycetes</taxon>
        <taxon>Streptosporangiales</taxon>
        <taxon>Thermomonosporaceae</taxon>
        <taxon>Actinomadura</taxon>
    </lineage>
</organism>
<keyword evidence="2" id="KW-0547">Nucleotide-binding</keyword>
<evidence type="ECO:0000259" key="7">
    <source>
        <dbReference type="PROSITE" id="PS50011"/>
    </source>
</evidence>
<dbReference type="PROSITE" id="PS50011">
    <property type="entry name" value="PROTEIN_KINASE_DOM"/>
    <property type="match status" value="1"/>
</dbReference>
<keyword evidence="9" id="KW-1185">Reference proteome</keyword>
<comment type="caution">
    <text evidence="8">The sequence shown here is derived from an EMBL/GenBank/DDBJ whole genome shotgun (WGS) entry which is preliminary data.</text>
</comment>
<keyword evidence="6" id="KW-1133">Transmembrane helix</keyword>
<evidence type="ECO:0000256" key="1">
    <source>
        <dbReference type="ARBA" id="ARBA00022679"/>
    </source>
</evidence>
<accession>A0A7K0C411</accession>
<feature type="compositionally biased region" description="Pro residues" evidence="5">
    <location>
        <begin position="299"/>
        <end position="322"/>
    </location>
</feature>
<keyword evidence="6" id="KW-0812">Transmembrane</keyword>
<dbReference type="CDD" id="cd14014">
    <property type="entry name" value="STKc_PknB_like"/>
    <property type="match status" value="1"/>
</dbReference>
<dbReference type="InterPro" id="IPR000719">
    <property type="entry name" value="Prot_kinase_dom"/>
</dbReference>
<evidence type="ECO:0000256" key="2">
    <source>
        <dbReference type="ARBA" id="ARBA00022741"/>
    </source>
</evidence>
<feature type="compositionally biased region" description="Pro residues" evidence="5">
    <location>
        <begin position="352"/>
        <end position="376"/>
    </location>
</feature>
<evidence type="ECO:0000256" key="4">
    <source>
        <dbReference type="ARBA" id="ARBA00022840"/>
    </source>
</evidence>
<dbReference type="EMBL" id="WEGH01000004">
    <property type="protein sequence ID" value="MQY08179.1"/>
    <property type="molecule type" value="Genomic_DNA"/>
</dbReference>
<evidence type="ECO:0000256" key="3">
    <source>
        <dbReference type="ARBA" id="ARBA00022777"/>
    </source>
</evidence>
<reference evidence="8 9" key="1">
    <citation type="submission" date="2019-10" db="EMBL/GenBank/DDBJ databases">
        <title>Actinomadura rubteroloni sp. nov. and Actinomadura macrotermitis sp. nov., isolated from the gut of fungus growing-termite Macrotermes natalensis.</title>
        <authorList>
            <person name="Benndorf R."/>
            <person name="Martin K."/>
            <person name="Kuefner M."/>
            <person name="De Beer W."/>
            <person name="Kaster A.-K."/>
            <person name="Vollmers J."/>
            <person name="Poulsen M."/>
            <person name="Beemelmanns C."/>
        </authorList>
    </citation>
    <scope>NUCLEOTIDE SEQUENCE [LARGE SCALE GENOMIC DNA]</scope>
    <source>
        <strain evidence="8 9">RB68</strain>
    </source>
</reference>
<protein>
    <submittedName>
        <fullName evidence="8">Serine/threonine-protein kinase PknD</fullName>
        <ecNumber evidence="8">2.7.11.1</ecNumber>
    </submittedName>
</protein>
<keyword evidence="1 8" id="KW-0808">Transferase</keyword>
<dbReference type="Gene3D" id="1.10.510.10">
    <property type="entry name" value="Transferase(Phosphotransferase) domain 1"/>
    <property type="match status" value="1"/>
</dbReference>
<keyword evidence="3 8" id="KW-0418">Kinase</keyword>
<proteinExistence type="predicted"/>